<dbReference type="Pfam" id="PF14772">
    <property type="entry name" value="NYD-SP28"/>
    <property type="match status" value="1"/>
</dbReference>
<evidence type="ECO:0000313" key="17">
    <source>
        <dbReference type="RefSeq" id="XP_052120756.1"/>
    </source>
</evidence>
<feature type="region of interest" description="Disordered" evidence="14">
    <location>
        <begin position="1"/>
        <end position="20"/>
    </location>
</feature>
<dbReference type="OrthoDB" id="7760980at2759"/>
<keyword evidence="4 13" id="KW-0175">Coiled coil</keyword>
<dbReference type="AlphaFoldDB" id="A0A9C6TV16"/>
<evidence type="ECO:0000256" key="13">
    <source>
        <dbReference type="SAM" id="Coils"/>
    </source>
</evidence>
<keyword evidence="5" id="KW-0969">Cilium</keyword>
<keyword evidence="6" id="KW-0206">Cytoskeleton</keyword>
<gene>
    <name evidence="17" type="primary">LOC113204543</name>
</gene>
<feature type="region of interest" description="Disordered" evidence="14">
    <location>
        <begin position="432"/>
        <end position="495"/>
    </location>
</feature>
<feature type="compositionally biased region" description="Basic and acidic residues" evidence="14">
    <location>
        <begin position="8"/>
        <end position="20"/>
    </location>
</feature>
<evidence type="ECO:0000256" key="4">
    <source>
        <dbReference type="ARBA" id="ARBA00023054"/>
    </source>
</evidence>
<evidence type="ECO:0000256" key="14">
    <source>
        <dbReference type="SAM" id="MobiDB-lite"/>
    </source>
</evidence>
<comment type="subcellular location">
    <subcellularLocation>
        <location evidence="1">Cytoplasm</location>
        <location evidence="1">Cytoskeleton</location>
        <location evidence="1">Flagellum axoneme</location>
    </subcellularLocation>
    <subcellularLocation>
        <location evidence="8">Cytoplasm</location>
        <location evidence="8">Cytoskeleton</location>
        <location evidence="8">Flagellum basal body</location>
    </subcellularLocation>
</comment>
<evidence type="ECO:0000259" key="15">
    <source>
        <dbReference type="Pfam" id="PF14772"/>
    </source>
</evidence>
<keyword evidence="7" id="KW-0966">Cell projection</keyword>
<comment type="similarity">
    <text evidence="9">Belongs to the DRC2 family.</text>
</comment>
<evidence type="ECO:0000256" key="1">
    <source>
        <dbReference type="ARBA" id="ARBA00004611"/>
    </source>
</evidence>
<dbReference type="InterPro" id="IPR039750">
    <property type="entry name" value="DRC1/DRC2"/>
</dbReference>
<evidence type="ECO:0000256" key="3">
    <source>
        <dbReference type="ARBA" id="ARBA00022846"/>
    </source>
</evidence>
<dbReference type="Proteomes" id="UP000504606">
    <property type="component" value="Unplaced"/>
</dbReference>
<dbReference type="RefSeq" id="XP_052120756.1">
    <property type="nucleotide sequence ID" value="XM_052264796.1"/>
</dbReference>
<protein>
    <recommendedName>
        <fullName evidence="10">Dynein regulatory complex subunit 2</fullName>
    </recommendedName>
    <alternativeName>
        <fullName evidence="11">Coiled-coil domain-containing protein 65</fullName>
    </alternativeName>
</protein>
<keyword evidence="2" id="KW-0963">Cytoplasm</keyword>
<sequence>MGQKKPKLSKEERKARRLARREAARLRRIQREIQAKKTRNNEHKFAHRQECSFQDWLDRETRATEMNAVVIKRKWRDIMRRLRAPQLHDDFVALRLRTERLLDMKRAMIEELREALDQANDQYDENLQHHVETVDRMLEFYQGEMAAAAGWYRAALAALGEELADQKALVREHQERDVGHLEVIMFAMQQRRKEVVAQRCAETTVKVDEEASKGVERCQVLQMGLEASLERVWADLRTELEQHQQRHAERRAAVAKLRAKEQAEHRVIAEQKRRTRQLSRQIEEGVELMRGWDTAEPGGASASWAELRALRLERDEFRAAYLALRDAMDGQRQHDRKQLSHMVVLAEAGVKRLREVAVCGEKILALSCLCNTLETDEERRVYPEDVGGADAGRDEWLASYWVRGAVDRRDPWTIRDALGPAASLDELPAEESHTCFTNDGDDLAAEVDRDDGSKEDEEEKIAERRREALLRAAQQADSEDEEDFIVETSDLPSRS</sequence>
<accession>A0A9C6TV16</accession>
<feature type="coiled-coil region" evidence="13">
    <location>
        <begin position="102"/>
        <end position="129"/>
    </location>
</feature>
<feature type="domain" description="Dynein regulatory complex protein 1/2 N-terminal" evidence="15">
    <location>
        <begin position="45"/>
        <end position="134"/>
    </location>
</feature>
<dbReference type="GeneID" id="113204543"/>
<evidence type="ECO:0000256" key="8">
    <source>
        <dbReference type="ARBA" id="ARBA00037841"/>
    </source>
</evidence>
<dbReference type="KEGG" id="foc:113204543"/>
<reference evidence="17" key="1">
    <citation type="submission" date="2025-08" db="UniProtKB">
        <authorList>
            <consortium name="RefSeq"/>
        </authorList>
    </citation>
    <scope>IDENTIFICATION</scope>
    <source>
        <tissue evidence="17">Whole organism</tissue>
    </source>
</reference>
<dbReference type="GO" id="GO:0003352">
    <property type="term" value="P:regulation of cilium movement"/>
    <property type="evidence" value="ECO:0007669"/>
    <property type="project" value="TreeGrafter"/>
</dbReference>
<keyword evidence="3" id="KW-0282">Flagellum</keyword>
<evidence type="ECO:0000256" key="6">
    <source>
        <dbReference type="ARBA" id="ARBA00023212"/>
    </source>
</evidence>
<evidence type="ECO:0000256" key="9">
    <source>
        <dbReference type="ARBA" id="ARBA00038424"/>
    </source>
</evidence>
<proteinExistence type="inferred from homology"/>
<organism evidence="16 17">
    <name type="scientific">Frankliniella occidentalis</name>
    <name type="common">Western flower thrips</name>
    <name type="synonym">Euthrips occidentalis</name>
    <dbReference type="NCBI Taxonomy" id="133901"/>
    <lineage>
        <taxon>Eukaryota</taxon>
        <taxon>Metazoa</taxon>
        <taxon>Ecdysozoa</taxon>
        <taxon>Arthropoda</taxon>
        <taxon>Hexapoda</taxon>
        <taxon>Insecta</taxon>
        <taxon>Pterygota</taxon>
        <taxon>Neoptera</taxon>
        <taxon>Paraneoptera</taxon>
        <taxon>Thysanoptera</taxon>
        <taxon>Terebrantia</taxon>
        <taxon>Thripoidea</taxon>
        <taxon>Thripidae</taxon>
        <taxon>Frankliniella</taxon>
    </lineage>
</organism>
<evidence type="ECO:0000256" key="2">
    <source>
        <dbReference type="ARBA" id="ARBA00022490"/>
    </source>
</evidence>
<evidence type="ECO:0000313" key="16">
    <source>
        <dbReference type="Proteomes" id="UP000504606"/>
    </source>
</evidence>
<evidence type="ECO:0000256" key="10">
    <source>
        <dbReference type="ARBA" id="ARBA00040899"/>
    </source>
</evidence>
<dbReference type="InterPro" id="IPR039505">
    <property type="entry name" value="DRC1/2_N"/>
</dbReference>
<evidence type="ECO:0000256" key="5">
    <source>
        <dbReference type="ARBA" id="ARBA00023069"/>
    </source>
</evidence>
<comment type="function">
    <text evidence="12">Component of the nexin-dynein regulatory complex (N-DRC), a key regulator of ciliary/flagellar motility which maintains the alignment and integrity of the distal axoneme and regulates microtubule sliding in motile axonemes. Plays a critical role in the assembly of N-DRC and also stabilizes the assembly of multiple inner dynein arms and radial spokes. Coassembles with DRC1 to form a central scaffold needed for assembly of the N-DRC and its attachment to the outer doublet microtubules.</text>
</comment>
<name>A0A9C6TV16_FRAOC</name>
<dbReference type="GO" id="GO:0060285">
    <property type="term" value="P:cilium-dependent cell motility"/>
    <property type="evidence" value="ECO:0007669"/>
    <property type="project" value="TreeGrafter"/>
</dbReference>
<evidence type="ECO:0000256" key="11">
    <source>
        <dbReference type="ARBA" id="ARBA00041517"/>
    </source>
</evidence>
<dbReference type="GO" id="GO:0005858">
    <property type="term" value="C:axonemal dynein complex"/>
    <property type="evidence" value="ECO:0007669"/>
    <property type="project" value="InterPro"/>
</dbReference>
<evidence type="ECO:0000256" key="7">
    <source>
        <dbReference type="ARBA" id="ARBA00023273"/>
    </source>
</evidence>
<dbReference type="PANTHER" id="PTHR21625:SF0">
    <property type="entry name" value="DYNEIN REGULATORY COMPLEX SUBUNIT 2"/>
    <property type="match status" value="1"/>
</dbReference>
<keyword evidence="16" id="KW-1185">Reference proteome</keyword>
<dbReference type="GO" id="GO:0070286">
    <property type="term" value="P:axonemal dynein complex assembly"/>
    <property type="evidence" value="ECO:0007669"/>
    <property type="project" value="InterPro"/>
</dbReference>
<dbReference type="PANTHER" id="PTHR21625">
    <property type="entry name" value="NYD-SP28 PROTEIN"/>
    <property type="match status" value="1"/>
</dbReference>
<evidence type="ECO:0000256" key="12">
    <source>
        <dbReference type="ARBA" id="ARBA00045865"/>
    </source>
</evidence>